<keyword evidence="3" id="KW-1133">Transmembrane helix</keyword>
<dbReference type="InterPro" id="IPR011990">
    <property type="entry name" value="TPR-like_helical_dom_sf"/>
</dbReference>
<sequence length="606" mass="69071">MGVYKCKMCGGSLNLINEENGLCECDSCGSTQTIPLQNNIKKTELYNTANEYRKNNCFDRAADVYKNMIQEFPEEAEAYWGMVLCRYGIEYVKDPGTGKMMPTCHRTIPKSIFEDSDYRLACEKAKPLAREQHEKEAEKIDQIQKKIFALANKEEPYDIFISYKEMEEGTRQRTEDSVLAQDIYNRFTSEGYKVFFSRISLENRLGEDYEPIIYSALRSSKVMLLVGTSKEHLNAPWVRNEWSRYLDMMDEEPDKKTLIPVYSKMDPYDIPNEISGRHLQAQDAGKIGFQQDLLHGVKKVLKSSHTNVAPMSGGGISSANTGGMLERGFICLKDRNFQEAENVFNRVLDMDPHSGGAYLGRLMIQRNVSTIEDLANQTDPMYAESDYQHAVEYGEPQIKKILREYEKKIIAENRKKALRFIQEKQVDFSLSAKVMRENIVSNQKEINQLSEAVAERKKLVEKNEQAESAMKLAKYIILAIHVLFWLPNTITSLVGGEIGTCIIGIIVAVLIWKFILGKFVVAFIQKIVGKTKGKIDEQALSQMVLEINSAQQVIGEKTNTIAYIQNAVGEIEEKMEQLKNDRENVADKLSRIAYRNMADEFARIVG</sequence>
<evidence type="ECO:0000256" key="1">
    <source>
        <dbReference type="PROSITE-ProRule" id="PRU00339"/>
    </source>
</evidence>
<evidence type="ECO:0000256" key="3">
    <source>
        <dbReference type="SAM" id="Phobius"/>
    </source>
</evidence>
<proteinExistence type="predicted"/>
<name>A0A367G0S6_9FIRM</name>
<dbReference type="Pfam" id="PF13676">
    <property type="entry name" value="TIR_2"/>
    <property type="match status" value="1"/>
</dbReference>
<dbReference type="PROSITE" id="PS50005">
    <property type="entry name" value="TPR"/>
    <property type="match status" value="1"/>
</dbReference>
<comment type="caution">
    <text evidence="5">The sequence shown here is derived from an EMBL/GenBank/DDBJ whole genome shotgun (WGS) entry which is preliminary data.</text>
</comment>
<feature type="transmembrane region" description="Helical" evidence="3">
    <location>
        <begin position="502"/>
        <end position="524"/>
    </location>
</feature>
<evidence type="ECO:0000256" key="2">
    <source>
        <dbReference type="SAM" id="Coils"/>
    </source>
</evidence>
<dbReference type="GO" id="GO:0007165">
    <property type="term" value="P:signal transduction"/>
    <property type="evidence" value="ECO:0007669"/>
    <property type="project" value="InterPro"/>
</dbReference>
<dbReference type="PROSITE" id="PS50104">
    <property type="entry name" value="TIR"/>
    <property type="match status" value="1"/>
</dbReference>
<dbReference type="InterPro" id="IPR019734">
    <property type="entry name" value="TPR_rpt"/>
</dbReference>
<dbReference type="Proteomes" id="UP000253208">
    <property type="component" value="Unassembled WGS sequence"/>
</dbReference>
<keyword evidence="3" id="KW-0812">Transmembrane</keyword>
<organism evidence="5 6">
    <name type="scientific">Blautia obeum</name>
    <dbReference type="NCBI Taxonomy" id="40520"/>
    <lineage>
        <taxon>Bacteria</taxon>
        <taxon>Bacillati</taxon>
        <taxon>Bacillota</taxon>
        <taxon>Clostridia</taxon>
        <taxon>Lachnospirales</taxon>
        <taxon>Lachnospiraceae</taxon>
        <taxon>Blautia</taxon>
    </lineage>
</organism>
<protein>
    <recommendedName>
        <fullName evidence="4">TIR domain-containing protein</fullName>
    </recommendedName>
</protein>
<dbReference type="EMBL" id="PSQG01000012">
    <property type="protein sequence ID" value="RCH43706.1"/>
    <property type="molecule type" value="Genomic_DNA"/>
</dbReference>
<evidence type="ECO:0000259" key="4">
    <source>
        <dbReference type="PROSITE" id="PS50104"/>
    </source>
</evidence>
<dbReference type="InterPro" id="IPR000157">
    <property type="entry name" value="TIR_dom"/>
</dbReference>
<dbReference type="InterPro" id="IPR035897">
    <property type="entry name" value="Toll_tir_struct_dom_sf"/>
</dbReference>
<feature type="repeat" description="TPR" evidence="1">
    <location>
        <begin position="321"/>
        <end position="354"/>
    </location>
</feature>
<evidence type="ECO:0000313" key="6">
    <source>
        <dbReference type="Proteomes" id="UP000253208"/>
    </source>
</evidence>
<keyword evidence="3" id="KW-0472">Membrane</keyword>
<dbReference type="SUPFAM" id="SSF48452">
    <property type="entry name" value="TPR-like"/>
    <property type="match status" value="1"/>
</dbReference>
<keyword evidence="2" id="KW-0175">Coiled coil</keyword>
<evidence type="ECO:0000313" key="5">
    <source>
        <dbReference type="EMBL" id="RCH43706.1"/>
    </source>
</evidence>
<dbReference type="RefSeq" id="WP_114002220.1">
    <property type="nucleotide sequence ID" value="NZ_PSQG01000012.1"/>
</dbReference>
<dbReference type="AlphaFoldDB" id="A0A367G0S6"/>
<feature type="coiled-coil region" evidence="2">
    <location>
        <begin position="432"/>
        <end position="469"/>
    </location>
</feature>
<reference evidence="5 6" key="1">
    <citation type="submission" date="2018-02" db="EMBL/GenBank/DDBJ databases">
        <title>Complete genome sequencing of Faecalibacterium prausnitzii strains isolated from the human gut.</title>
        <authorList>
            <person name="Fitzgerald B.C."/>
            <person name="Shkoporov A.N."/>
            <person name="Ross P.R."/>
            <person name="Hill C."/>
        </authorList>
    </citation>
    <scope>NUCLEOTIDE SEQUENCE [LARGE SCALE GENOMIC DNA]</scope>
    <source>
        <strain evidence="5 6">APC942/31-1</strain>
    </source>
</reference>
<dbReference type="Gene3D" id="3.40.50.10140">
    <property type="entry name" value="Toll/interleukin-1 receptor homology (TIR) domain"/>
    <property type="match status" value="1"/>
</dbReference>
<dbReference type="Gene3D" id="1.25.40.10">
    <property type="entry name" value="Tetratricopeptide repeat domain"/>
    <property type="match status" value="1"/>
</dbReference>
<feature type="coiled-coil region" evidence="2">
    <location>
        <begin position="561"/>
        <end position="588"/>
    </location>
</feature>
<feature type="domain" description="TIR" evidence="4">
    <location>
        <begin position="155"/>
        <end position="301"/>
    </location>
</feature>
<keyword evidence="1" id="KW-0802">TPR repeat</keyword>
<dbReference type="SUPFAM" id="SSF52200">
    <property type="entry name" value="Toll/Interleukin receptor TIR domain"/>
    <property type="match status" value="1"/>
</dbReference>
<accession>A0A367G0S6</accession>
<gene>
    <name evidence="5" type="ORF">C4886_09865</name>
</gene>